<evidence type="ECO:0000256" key="4">
    <source>
        <dbReference type="ARBA" id="ARBA00023159"/>
    </source>
</evidence>
<name>A0AA39SBG4_ACESA</name>
<keyword evidence="4" id="KW-0010">Activator</keyword>
<evidence type="ECO:0000256" key="2">
    <source>
        <dbReference type="ARBA" id="ARBA00023015"/>
    </source>
</evidence>
<comment type="subcellular location">
    <subcellularLocation>
        <location evidence="1">Nucleus</location>
    </subcellularLocation>
</comment>
<dbReference type="GO" id="GO:0046983">
    <property type="term" value="F:protein dimerization activity"/>
    <property type="evidence" value="ECO:0007669"/>
    <property type="project" value="InterPro"/>
</dbReference>
<dbReference type="SUPFAM" id="SSF47459">
    <property type="entry name" value="HLH, helix-loop-helix DNA-binding domain"/>
    <property type="match status" value="1"/>
</dbReference>
<dbReference type="Pfam" id="PF14215">
    <property type="entry name" value="bHLH-MYC_N"/>
    <property type="match status" value="1"/>
</dbReference>
<accession>A0AA39SBG4</accession>
<evidence type="ECO:0000259" key="8">
    <source>
        <dbReference type="PROSITE" id="PS50888"/>
    </source>
</evidence>
<dbReference type="InterPro" id="IPR025610">
    <property type="entry name" value="MYC/MYB_N"/>
</dbReference>
<evidence type="ECO:0000256" key="3">
    <source>
        <dbReference type="ARBA" id="ARBA00023125"/>
    </source>
</evidence>
<gene>
    <name evidence="9" type="ORF">LWI29_027563</name>
</gene>
<dbReference type="GO" id="GO:0005634">
    <property type="term" value="C:nucleus"/>
    <property type="evidence" value="ECO:0007669"/>
    <property type="project" value="UniProtKB-SubCell"/>
</dbReference>
<dbReference type="EMBL" id="JAUESC010000382">
    <property type="protein sequence ID" value="KAK0587717.1"/>
    <property type="molecule type" value="Genomic_DNA"/>
</dbReference>
<dbReference type="InterPro" id="IPR054502">
    <property type="entry name" value="bHLH-TF_ACT-like_plant"/>
</dbReference>
<reference evidence="9" key="2">
    <citation type="submission" date="2023-06" db="EMBL/GenBank/DDBJ databases">
        <authorList>
            <person name="Swenson N.G."/>
            <person name="Wegrzyn J.L."/>
            <person name="Mcevoy S.L."/>
        </authorList>
    </citation>
    <scope>NUCLEOTIDE SEQUENCE</scope>
    <source>
        <strain evidence="9">NS2018</strain>
        <tissue evidence="9">Leaf</tissue>
    </source>
</reference>
<protein>
    <recommendedName>
        <fullName evidence="8">BHLH domain-containing protein</fullName>
    </recommendedName>
</protein>
<sequence>MATAGIQNHERVPENLKKQLALAVRSIQWSYAVFWSISAGQSGVLEWGDGYYNGDIKTRKTIQAVELNSDQLGLQRSEQLRELFESLSAGESNPQASRRPSAALSPEDLTDTEWYYLVCMSFVFNIGEGLPGRALANDEPIWLCNAHYADSKVFSRSLLAKSATIQTVVCFPFLQGVVELGTTDLVLEDHSFIQQIKSSFLEIPYPIISKMSSSSAVNMRNDKDLVRSALDPKILDTTMVPVIGCQVLEMASPNDSSNGIEPNQPAEDSFVVEGINGVASQVQSWQFLEDEFSNCIHHSVNSSDCISQTFVDPGKVVSASKDDIKAIDKCLQEVQECEDMKLTSLDLRGNDLHYQSVLSALLNASHQLGPNFQNCNQESSFCSWKKGGLMMNCKIQRDGIAQKLLKKILFEVPRMNNDRLLEMSEDNCIKDDVYRPEADEIAANLHVLSERKRREKLNERFITLKSLVPSISKYDKVSILDDTIMYLQDLERKVGELESRLELPELEGTNRNQKDSVERTSDNYGNDKISNRKKALNKRKASNIDEMEPEIEYVVLKDGSKDNLTVSINDKNVLIDIKCTWREGILIEIMDAISNLHLDSHSVQSSTGEGVLSVTIKSKYKGMNVASAGKIRQSLQRVVWKC</sequence>
<feature type="compositionally biased region" description="Basic residues" evidence="7">
    <location>
        <begin position="531"/>
        <end position="541"/>
    </location>
</feature>
<keyword evidence="6" id="KW-0539">Nucleus</keyword>
<keyword evidence="3" id="KW-0238">DNA-binding</keyword>
<evidence type="ECO:0000313" key="9">
    <source>
        <dbReference type="EMBL" id="KAK0587717.1"/>
    </source>
</evidence>
<feature type="compositionally biased region" description="Basic and acidic residues" evidence="7">
    <location>
        <begin position="512"/>
        <end position="521"/>
    </location>
</feature>
<dbReference type="Proteomes" id="UP001168877">
    <property type="component" value="Unassembled WGS sequence"/>
</dbReference>
<evidence type="ECO:0000256" key="1">
    <source>
        <dbReference type="ARBA" id="ARBA00004123"/>
    </source>
</evidence>
<dbReference type="AlphaFoldDB" id="A0AA39SBG4"/>
<evidence type="ECO:0000313" key="10">
    <source>
        <dbReference type="Proteomes" id="UP001168877"/>
    </source>
</evidence>
<dbReference type="PANTHER" id="PTHR46266">
    <property type="entry name" value="TRANSCRIPTION FACTOR TT8"/>
    <property type="match status" value="1"/>
</dbReference>
<evidence type="ECO:0000256" key="7">
    <source>
        <dbReference type="SAM" id="MobiDB-lite"/>
    </source>
</evidence>
<dbReference type="SMART" id="SM00353">
    <property type="entry name" value="HLH"/>
    <property type="match status" value="1"/>
</dbReference>
<organism evidence="9 10">
    <name type="scientific">Acer saccharum</name>
    <name type="common">Sugar maple</name>
    <dbReference type="NCBI Taxonomy" id="4024"/>
    <lineage>
        <taxon>Eukaryota</taxon>
        <taxon>Viridiplantae</taxon>
        <taxon>Streptophyta</taxon>
        <taxon>Embryophyta</taxon>
        <taxon>Tracheophyta</taxon>
        <taxon>Spermatophyta</taxon>
        <taxon>Magnoliopsida</taxon>
        <taxon>eudicotyledons</taxon>
        <taxon>Gunneridae</taxon>
        <taxon>Pentapetalae</taxon>
        <taxon>rosids</taxon>
        <taxon>malvids</taxon>
        <taxon>Sapindales</taxon>
        <taxon>Sapindaceae</taxon>
        <taxon>Hippocastanoideae</taxon>
        <taxon>Acereae</taxon>
        <taxon>Acer</taxon>
    </lineage>
</organism>
<dbReference type="PANTHER" id="PTHR46266:SF3">
    <property type="entry name" value="TRANSCRIPTION FACTOR EGL1"/>
    <property type="match status" value="1"/>
</dbReference>
<proteinExistence type="predicted"/>
<dbReference type="Pfam" id="PF00010">
    <property type="entry name" value="HLH"/>
    <property type="match status" value="1"/>
</dbReference>
<dbReference type="InterPro" id="IPR036638">
    <property type="entry name" value="HLH_DNA-bd_sf"/>
</dbReference>
<feature type="domain" description="BHLH" evidence="8">
    <location>
        <begin position="441"/>
        <end position="490"/>
    </location>
</feature>
<dbReference type="PROSITE" id="PS50888">
    <property type="entry name" value="BHLH"/>
    <property type="match status" value="1"/>
</dbReference>
<keyword evidence="5" id="KW-0804">Transcription</keyword>
<dbReference type="Pfam" id="PF22754">
    <property type="entry name" value="bHLH-TF_ACT-like_plant"/>
    <property type="match status" value="1"/>
</dbReference>
<comment type="caution">
    <text evidence="9">The sequence shown here is derived from an EMBL/GenBank/DDBJ whole genome shotgun (WGS) entry which is preliminary data.</text>
</comment>
<reference evidence="9" key="1">
    <citation type="journal article" date="2022" name="Plant J.">
        <title>Strategies of tolerance reflected in two North American maple genomes.</title>
        <authorList>
            <person name="McEvoy S.L."/>
            <person name="Sezen U.U."/>
            <person name="Trouern-Trend A."/>
            <person name="McMahon S.M."/>
            <person name="Schaberg P.G."/>
            <person name="Yang J."/>
            <person name="Wegrzyn J.L."/>
            <person name="Swenson N.G."/>
        </authorList>
    </citation>
    <scope>NUCLEOTIDE SEQUENCE</scope>
    <source>
        <strain evidence="9">NS2018</strain>
    </source>
</reference>
<dbReference type="GO" id="GO:0080090">
    <property type="term" value="P:regulation of primary metabolic process"/>
    <property type="evidence" value="ECO:0007669"/>
    <property type="project" value="UniProtKB-ARBA"/>
</dbReference>
<evidence type="ECO:0000256" key="6">
    <source>
        <dbReference type="ARBA" id="ARBA00023242"/>
    </source>
</evidence>
<feature type="region of interest" description="Disordered" evidence="7">
    <location>
        <begin position="504"/>
        <end position="541"/>
    </location>
</feature>
<keyword evidence="2" id="KW-0805">Transcription regulation</keyword>
<dbReference type="Gene3D" id="4.10.280.10">
    <property type="entry name" value="Helix-loop-helix DNA-binding domain"/>
    <property type="match status" value="1"/>
</dbReference>
<keyword evidence="10" id="KW-1185">Reference proteome</keyword>
<evidence type="ECO:0000256" key="5">
    <source>
        <dbReference type="ARBA" id="ARBA00023163"/>
    </source>
</evidence>
<dbReference type="InterPro" id="IPR011598">
    <property type="entry name" value="bHLH_dom"/>
</dbReference>